<organism evidence="3 4">
    <name type="scientific">Tribolium castaneum</name>
    <name type="common">Red flour beetle</name>
    <dbReference type="NCBI Taxonomy" id="7070"/>
    <lineage>
        <taxon>Eukaryota</taxon>
        <taxon>Metazoa</taxon>
        <taxon>Ecdysozoa</taxon>
        <taxon>Arthropoda</taxon>
        <taxon>Hexapoda</taxon>
        <taxon>Insecta</taxon>
        <taxon>Pterygota</taxon>
        <taxon>Neoptera</taxon>
        <taxon>Endopterygota</taxon>
        <taxon>Coleoptera</taxon>
        <taxon>Polyphaga</taxon>
        <taxon>Cucujiformia</taxon>
        <taxon>Tenebrionidae</taxon>
        <taxon>Tenebrionidae incertae sedis</taxon>
        <taxon>Tribolium</taxon>
    </lineage>
</organism>
<dbReference type="HOGENOM" id="CLU_050293_2_0_1"/>
<reference evidence="3 4" key="1">
    <citation type="journal article" date="2008" name="Nature">
        <title>The genome of the model beetle and pest Tribolium castaneum.</title>
        <authorList>
            <consortium name="Tribolium Genome Sequencing Consortium"/>
            <person name="Richards S."/>
            <person name="Gibbs R.A."/>
            <person name="Weinstock G.M."/>
            <person name="Brown S.J."/>
            <person name="Denell R."/>
            <person name="Beeman R.W."/>
            <person name="Gibbs R."/>
            <person name="Beeman R.W."/>
            <person name="Brown S.J."/>
            <person name="Bucher G."/>
            <person name="Friedrich M."/>
            <person name="Grimmelikhuijzen C.J."/>
            <person name="Klingler M."/>
            <person name="Lorenzen M."/>
            <person name="Richards S."/>
            <person name="Roth S."/>
            <person name="Schroder R."/>
            <person name="Tautz D."/>
            <person name="Zdobnov E.M."/>
            <person name="Muzny D."/>
            <person name="Gibbs R.A."/>
            <person name="Weinstock G.M."/>
            <person name="Attaway T."/>
            <person name="Bell S."/>
            <person name="Buhay C.J."/>
            <person name="Chandrabose M.N."/>
            <person name="Chavez D."/>
            <person name="Clerk-Blankenburg K.P."/>
            <person name="Cree A."/>
            <person name="Dao M."/>
            <person name="Davis C."/>
            <person name="Chacko J."/>
            <person name="Dinh H."/>
            <person name="Dugan-Rocha S."/>
            <person name="Fowler G."/>
            <person name="Garner T.T."/>
            <person name="Garnes J."/>
            <person name="Gnirke A."/>
            <person name="Hawes A."/>
            <person name="Hernandez J."/>
            <person name="Hines S."/>
            <person name="Holder M."/>
            <person name="Hume J."/>
            <person name="Jhangiani S.N."/>
            <person name="Joshi V."/>
            <person name="Khan Z.M."/>
            <person name="Jackson L."/>
            <person name="Kovar C."/>
            <person name="Kowis A."/>
            <person name="Lee S."/>
            <person name="Lewis L.R."/>
            <person name="Margolis J."/>
            <person name="Morgan M."/>
            <person name="Nazareth L.V."/>
            <person name="Nguyen N."/>
            <person name="Okwuonu G."/>
            <person name="Parker D."/>
            <person name="Richards S."/>
            <person name="Ruiz S.J."/>
            <person name="Santibanez J."/>
            <person name="Savard J."/>
            <person name="Scherer S.E."/>
            <person name="Schneider B."/>
            <person name="Sodergren E."/>
            <person name="Tautz D."/>
            <person name="Vattahil S."/>
            <person name="Villasana D."/>
            <person name="White C.S."/>
            <person name="Wright R."/>
            <person name="Park Y."/>
            <person name="Beeman R.W."/>
            <person name="Lord J."/>
            <person name="Oppert B."/>
            <person name="Lorenzen M."/>
            <person name="Brown S."/>
            <person name="Wang L."/>
            <person name="Savard J."/>
            <person name="Tautz D."/>
            <person name="Richards S."/>
            <person name="Weinstock G."/>
            <person name="Gibbs R.A."/>
            <person name="Liu Y."/>
            <person name="Worley K."/>
            <person name="Weinstock G."/>
            <person name="Elsik C.G."/>
            <person name="Reese J.T."/>
            <person name="Elhaik E."/>
            <person name="Landan G."/>
            <person name="Graur D."/>
            <person name="Arensburger P."/>
            <person name="Atkinson P."/>
            <person name="Beeman R.W."/>
            <person name="Beidler J."/>
            <person name="Brown S.J."/>
            <person name="Demuth J.P."/>
            <person name="Drury D.W."/>
            <person name="Du Y.Z."/>
            <person name="Fujiwara H."/>
            <person name="Lorenzen M."/>
            <person name="Maselli V."/>
            <person name="Osanai M."/>
            <person name="Park Y."/>
            <person name="Robertson H.M."/>
            <person name="Tu Z."/>
            <person name="Wang J.J."/>
            <person name="Wang S."/>
            <person name="Richards S."/>
            <person name="Song H."/>
            <person name="Zhang L."/>
            <person name="Sodergren E."/>
            <person name="Werner D."/>
            <person name="Stanke M."/>
            <person name="Morgenstern B."/>
            <person name="Solovyev V."/>
            <person name="Kosarev P."/>
            <person name="Brown G."/>
            <person name="Chen H.C."/>
            <person name="Ermolaeva O."/>
            <person name="Hlavina W."/>
            <person name="Kapustin Y."/>
            <person name="Kiryutin B."/>
            <person name="Kitts P."/>
            <person name="Maglott D."/>
            <person name="Pruitt K."/>
            <person name="Sapojnikov V."/>
            <person name="Souvorov A."/>
            <person name="Mackey A.J."/>
            <person name="Waterhouse R.M."/>
            <person name="Wyder S."/>
            <person name="Zdobnov E.M."/>
            <person name="Zdobnov E.M."/>
            <person name="Wyder S."/>
            <person name="Kriventseva E.V."/>
            <person name="Kadowaki T."/>
            <person name="Bork P."/>
            <person name="Aranda M."/>
            <person name="Bao R."/>
            <person name="Beermann A."/>
            <person name="Berns N."/>
            <person name="Bolognesi R."/>
            <person name="Bonneton F."/>
            <person name="Bopp D."/>
            <person name="Brown S.J."/>
            <person name="Bucher G."/>
            <person name="Butts T."/>
            <person name="Chaumot A."/>
            <person name="Denell R.E."/>
            <person name="Ferrier D.E."/>
            <person name="Friedrich M."/>
            <person name="Gordon C.M."/>
            <person name="Jindra M."/>
            <person name="Klingler M."/>
            <person name="Lan Q."/>
            <person name="Lattorff H.M."/>
            <person name="Laudet V."/>
            <person name="von Levetsow C."/>
            <person name="Liu Z."/>
            <person name="Lutz R."/>
            <person name="Lynch J.A."/>
            <person name="da Fonseca R.N."/>
            <person name="Posnien N."/>
            <person name="Reuter R."/>
            <person name="Roth S."/>
            <person name="Savard J."/>
            <person name="Schinko J.B."/>
            <person name="Schmitt C."/>
            <person name="Schoppmeier M."/>
            <person name="Schroder R."/>
            <person name="Shippy T.D."/>
            <person name="Simonnet F."/>
            <person name="Marques-Souza H."/>
            <person name="Tautz D."/>
            <person name="Tomoyasu Y."/>
            <person name="Trauner J."/>
            <person name="Van der Zee M."/>
            <person name="Vervoort M."/>
            <person name="Wittkopp N."/>
            <person name="Wimmer E.A."/>
            <person name="Yang X."/>
            <person name="Jones A.K."/>
            <person name="Sattelle D.B."/>
            <person name="Ebert P.R."/>
            <person name="Nelson D."/>
            <person name="Scott J.G."/>
            <person name="Beeman R.W."/>
            <person name="Muthukrishnan S."/>
            <person name="Kramer K.J."/>
            <person name="Arakane Y."/>
            <person name="Beeman R.W."/>
            <person name="Zhu Q."/>
            <person name="Hogenkamp D."/>
            <person name="Dixit R."/>
            <person name="Oppert B."/>
            <person name="Jiang H."/>
            <person name="Zou Z."/>
            <person name="Marshall J."/>
            <person name="Elpidina E."/>
            <person name="Vinokurov K."/>
            <person name="Oppert C."/>
            <person name="Zou Z."/>
            <person name="Evans J."/>
            <person name="Lu Z."/>
            <person name="Zhao P."/>
            <person name="Sumathipala N."/>
            <person name="Altincicek B."/>
            <person name="Vilcinskas A."/>
            <person name="Williams M."/>
            <person name="Hultmark D."/>
            <person name="Hetru C."/>
            <person name="Jiang H."/>
            <person name="Grimmelikhuijzen C.J."/>
            <person name="Hauser F."/>
            <person name="Cazzamali G."/>
            <person name="Williamson M."/>
            <person name="Park Y."/>
            <person name="Li B."/>
            <person name="Tanaka Y."/>
            <person name="Predel R."/>
            <person name="Neupert S."/>
            <person name="Schachtner J."/>
            <person name="Verleyen P."/>
            <person name="Raible F."/>
            <person name="Bork P."/>
            <person name="Friedrich M."/>
            <person name="Walden K.K."/>
            <person name="Robertson H.M."/>
            <person name="Angeli S."/>
            <person name="Foret S."/>
            <person name="Bucher G."/>
            <person name="Schuetz S."/>
            <person name="Maleszka R."/>
            <person name="Wimmer E.A."/>
            <person name="Beeman R.W."/>
            <person name="Lorenzen M."/>
            <person name="Tomoyasu Y."/>
            <person name="Miller S.C."/>
            <person name="Grossmann D."/>
            <person name="Bucher G."/>
        </authorList>
    </citation>
    <scope>NUCLEOTIDE SEQUENCE [LARGE SCALE GENOMIC DNA]</scope>
    <source>
        <strain evidence="3 4">Georgia GA2</strain>
    </source>
</reference>
<dbReference type="GO" id="GO:0015074">
    <property type="term" value="P:DNA integration"/>
    <property type="evidence" value="ECO:0007669"/>
    <property type="project" value="InterPro"/>
</dbReference>
<dbReference type="GO" id="GO:0006310">
    <property type="term" value="P:DNA recombination"/>
    <property type="evidence" value="ECO:0007669"/>
    <property type="project" value="UniProtKB-KW"/>
</dbReference>
<gene>
    <name evidence="3" type="primary">GLEAN_10998</name>
    <name evidence="3" type="ORF">TcasGA2_TC010998</name>
</gene>
<dbReference type="OMA" id="TITISRW"/>
<dbReference type="PANTHER" id="PTHR35617">
    <property type="entry name" value="PHAGE_INTEGRASE DOMAIN-CONTAINING PROTEIN"/>
    <property type="match status" value="1"/>
</dbReference>
<proteinExistence type="predicted"/>
<evidence type="ECO:0000256" key="1">
    <source>
        <dbReference type="ARBA" id="ARBA00023172"/>
    </source>
</evidence>
<dbReference type="InterPro" id="IPR013762">
    <property type="entry name" value="Integrase-like_cat_sf"/>
</dbReference>
<name>D7GXP2_TRICA</name>
<sequence length="215" mass="24128">MRLRPTKPKYSTTWDPAPVVKYLQALFPYDRLSLETLTSKVVTLLALISAHRVQTLSLIQLSNIQISESGITIKITEPTKTSLRTGIYPVMKYKYFTAQPESCIVLAIQAYINRTEELRNSEDFLFITTKKPFKKASTITISRWIKNTLHEAGVDTSVFSGHSTRHAATSAAVRKGISVEIIRQNVGWTATSRVFETFYNHPLSTGDNICSAILS</sequence>
<dbReference type="InParanoid" id="D7GXP2"/>
<dbReference type="PANTHER" id="PTHR35617:SF3">
    <property type="entry name" value="CORE-BINDING (CB) DOMAIN-CONTAINING PROTEIN"/>
    <property type="match status" value="1"/>
</dbReference>
<evidence type="ECO:0000259" key="2">
    <source>
        <dbReference type="PROSITE" id="PS51898"/>
    </source>
</evidence>
<evidence type="ECO:0000313" key="3">
    <source>
        <dbReference type="EMBL" id="EFA13522.1"/>
    </source>
</evidence>
<dbReference type="GO" id="GO:0003677">
    <property type="term" value="F:DNA binding"/>
    <property type="evidence" value="ECO:0007669"/>
    <property type="project" value="InterPro"/>
</dbReference>
<keyword evidence="4" id="KW-1185">Reference proteome</keyword>
<reference evidence="3 4" key="2">
    <citation type="journal article" date="2010" name="Nucleic Acids Res.">
        <title>BeetleBase in 2010: revisions to provide comprehensive genomic information for Tribolium castaneum.</title>
        <authorList>
            <person name="Kim H.S."/>
            <person name="Murphy T."/>
            <person name="Xia J."/>
            <person name="Caragea D."/>
            <person name="Park Y."/>
            <person name="Beeman R.W."/>
            <person name="Lorenzen M.D."/>
            <person name="Butcher S."/>
            <person name="Manak J.R."/>
            <person name="Brown S.J."/>
        </authorList>
    </citation>
    <scope>NUCLEOTIDE SEQUENCE [LARGE SCALE GENOMIC DNA]</scope>
    <source>
        <strain evidence="3 4">Georgia GA2</strain>
    </source>
</reference>
<dbReference type="InterPro" id="IPR002104">
    <property type="entry name" value="Integrase_catalytic"/>
</dbReference>
<accession>D7GXP2</accession>
<dbReference type="Gene3D" id="1.10.443.10">
    <property type="entry name" value="Intergrase catalytic core"/>
    <property type="match status" value="1"/>
</dbReference>
<evidence type="ECO:0000313" key="4">
    <source>
        <dbReference type="Proteomes" id="UP000007266"/>
    </source>
</evidence>
<keyword evidence="1" id="KW-0233">DNA recombination</keyword>
<dbReference type="Proteomes" id="UP000007266">
    <property type="component" value="Unassembled WGS sequence"/>
</dbReference>
<dbReference type="SUPFAM" id="SSF56349">
    <property type="entry name" value="DNA breaking-rejoining enzymes"/>
    <property type="match status" value="1"/>
</dbReference>
<protein>
    <recommendedName>
        <fullName evidence="2">Tyr recombinase domain-containing protein</fullName>
    </recommendedName>
</protein>
<dbReference type="eggNOG" id="ENOG502S4UE">
    <property type="taxonomic scope" value="Eukaryota"/>
</dbReference>
<dbReference type="EMBL" id="KQ973086">
    <property type="protein sequence ID" value="EFA13522.1"/>
    <property type="molecule type" value="Genomic_DNA"/>
</dbReference>
<dbReference type="PhylomeDB" id="D7GXP2"/>
<dbReference type="AlphaFoldDB" id="D7GXP2"/>
<dbReference type="InterPro" id="IPR011010">
    <property type="entry name" value="DNA_brk_join_enz"/>
</dbReference>
<feature type="domain" description="Tyr recombinase" evidence="2">
    <location>
        <begin position="7"/>
        <end position="214"/>
    </location>
</feature>
<dbReference type="PROSITE" id="PS51898">
    <property type="entry name" value="TYR_RECOMBINASE"/>
    <property type="match status" value="1"/>
</dbReference>
<dbReference type="Pfam" id="PF00589">
    <property type="entry name" value="Phage_integrase"/>
    <property type="match status" value="1"/>
</dbReference>